<keyword evidence="3" id="KW-0560">Oxidoreductase</keyword>
<dbReference type="EMBL" id="JBHSDU010000003">
    <property type="protein sequence ID" value="MFC4308770.1"/>
    <property type="molecule type" value="Genomic_DNA"/>
</dbReference>
<reference evidence="9" key="1">
    <citation type="journal article" date="2019" name="Int. J. Syst. Evol. Microbiol.">
        <title>The Global Catalogue of Microorganisms (GCM) 10K type strain sequencing project: providing services to taxonomists for standard genome sequencing and annotation.</title>
        <authorList>
            <consortium name="The Broad Institute Genomics Platform"/>
            <consortium name="The Broad Institute Genome Sequencing Center for Infectious Disease"/>
            <person name="Wu L."/>
            <person name="Ma J."/>
        </authorList>
    </citation>
    <scope>NUCLEOTIDE SEQUENCE [LARGE SCALE GENOMIC DNA]</scope>
    <source>
        <strain evidence="9">CGMCC 1.10759</strain>
    </source>
</reference>
<dbReference type="EC" id="1.13.11.93" evidence="6"/>
<gene>
    <name evidence="8" type="ORF">ACFPN2_06720</name>
</gene>
<evidence type="ECO:0000256" key="7">
    <source>
        <dbReference type="ARBA" id="ARBA00035045"/>
    </source>
</evidence>
<evidence type="ECO:0000256" key="1">
    <source>
        <dbReference type="ARBA" id="ARBA00001954"/>
    </source>
</evidence>
<evidence type="ECO:0000256" key="6">
    <source>
        <dbReference type="ARBA" id="ARBA00035023"/>
    </source>
</evidence>
<organism evidence="8 9">
    <name type="scientific">Steroidobacter flavus</name>
    <dbReference type="NCBI Taxonomy" id="1842136"/>
    <lineage>
        <taxon>Bacteria</taxon>
        <taxon>Pseudomonadati</taxon>
        <taxon>Pseudomonadota</taxon>
        <taxon>Gammaproteobacteria</taxon>
        <taxon>Steroidobacterales</taxon>
        <taxon>Steroidobacteraceae</taxon>
        <taxon>Steroidobacter</taxon>
    </lineage>
</organism>
<dbReference type="Proteomes" id="UP001595904">
    <property type="component" value="Unassembled WGS sequence"/>
</dbReference>
<evidence type="ECO:0000256" key="3">
    <source>
        <dbReference type="ARBA" id="ARBA00023002"/>
    </source>
</evidence>
<sequence length="328" mass="35991">MDEATAAHVASTLHLPADVLVEQGSRVSRRVLAMALNTILFRDLLTRVPSGATYVAENHQEGRRIVFDHGAVRTIHLPGPMVGALPSGEEVLTRVLRPLGYSVRGVYPLTRLRMTGRSYAHDDGPADIPQFFVSELHIDQFPSEFQVAAARVFGTSRDPLGPQARELLEVLEGNKSVDLTLACAAMPDLAACFGCHHQIPSLDDYETLRLHSKEAAWIATEGNAFNHATDRVVDVEAVADRQRELGRRIKDRVEVSSSGRVRQTAFRADPVRRSFRAADGSTMEMEVPGSFFEFITRAPLHAGSDELDLGFDSSNAQGIFKMTEAVTS</sequence>
<dbReference type="Pfam" id="PF07063">
    <property type="entry name" value="HGLS"/>
    <property type="match status" value="1"/>
</dbReference>
<dbReference type="GO" id="GO:0051213">
    <property type="term" value="F:dioxygenase activity"/>
    <property type="evidence" value="ECO:0007669"/>
    <property type="project" value="UniProtKB-KW"/>
</dbReference>
<dbReference type="Gene3D" id="3.10.180.50">
    <property type="match status" value="1"/>
</dbReference>
<evidence type="ECO:0000313" key="8">
    <source>
        <dbReference type="EMBL" id="MFC4308770.1"/>
    </source>
</evidence>
<evidence type="ECO:0000256" key="4">
    <source>
        <dbReference type="ARBA" id="ARBA00023004"/>
    </source>
</evidence>
<comment type="cofactor">
    <cofactor evidence="1">
        <name>Fe(2+)</name>
        <dbReference type="ChEBI" id="CHEBI:29033"/>
    </cofactor>
</comment>
<evidence type="ECO:0000313" key="9">
    <source>
        <dbReference type="Proteomes" id="UP001595904"/>
    </source>
</evidence>
<comment type="caution">
    <text evidence="8">The sequence shown here is derived from an EMBL/GenBank/DDBJ whole genome shotgun (WGS) entry which is preliminary data.</text>
</comment>
<comment type="similarity">
    <text evidence="5">Belongs to the 2-oxoadipate dioxygenase/decarboxylase family.</text>
</comment>
<keyword evidence="9" id="KW-1185">Reference proteome</keyword>
<evidence type="ECO:0000256" key="5">
    <source>
        <dbReference type="ARBA" id="ARBA00035013"/>
    </source>
</evidence>
<dbReference type="PANTHER" id="PTHR31136">
    <property type="entry name" value="DUF1338 DOMAIN-CONTAINING PROTEIN"/>
    <property type="match status" value="1"/>
</dbReference>
<dbReference type="PANTHER" id="PTHR31136:SF5">
    <property type="entry name" value="2-OXOADIPATE DIOXYGENASE_DECARBOXYLASE, CHLOROPLASTIC"/>
    <property type="match status" value="1"/>
</dbReference>
<name>A0ABV8SN62_9GAMM</name>
<accession>A0ABV8SN62</accession>
<keyword evidence="2 8" id="KW-0223">Dioxygenase</keyword>
<protein>
    <recommendedName>
        <fullName evidence="6">2-oxoadipate dioxygenase/decarboxylase</fullName>
        <ecNumber evidence="6">1.13.11.93</ecNumber>
    </recommendedName>
    <alternativeName>
        <fullName evidence="7">2-hydroxyglutarate synthase</fullName>
    </alternativeName>
</protein>
<keyword evidence="4" id="KW-0408">Iron</keyword>
<dbReference type="InterPro" id="IPR009770">
    <property type="entry name" value="HGLS"/>
</dbReference>
<proteinExistence type="inferred from homology"/>
<evidence type="ECO:0000256" key="2">
    <source>
        <dbReference type="ARBA" id="ARBA00022964"/>
    </source>
</evidence>
<dbReference type="SMART" id="SM01150">
    <property type="entry name" value="DUF1338"/>
    <property type="match status" value="1"/>
</dbReference>
<dbReference type="RefSeq" id="WP_380600053.1">
    <property type="nucleotide sequence ID" value="NZ_JBHSDU010000003.1"/>
</dbReference>